<feature type="region of interest" description="Disordered" evidence="1">
    <location>
        <begin position="36"/>
        <end position="63"/>
    </location>
</feature>
<name>A0A8H3FMF9_9LECA</name>
<keyword evidence="2" id="KW-1133">Transmembrane helix</keyword>
<evidence type="ECO:0000256" key="2">
    <source>
        <dbReference type="SAM" id="Phobius"/>
    </source>
</evidence>
<proteinExistence type="predicted"/>
<keyword evidence="2" id="KW-0812">Transmembrane</keyword>
<dbReference type="PANTHER" id="PTHR42912">
    <property type="entry name" value="METHYLTRANSFERASE"/>
    <property type="match status" value="1"/>
</dbReference>
<dbReference type="Proteomes" id="UP000664169">
    <property type="component" value="Unassembled WGS sequence"/>
</dbReference>
<reference evidence="3" key="1">
    <citation type="submission" date="2021-03" db="EMBL/GenBank/DDBJ databases">
        <authorList>
            <person name="Tagirdzhanova G."/>
        </authorList>
    </citation>
    <scope>NUCLEOTIDE SEQUENCE</scope>
</reference>
<dbReference type="InterPro" id="IPR029063">
    <property type="entry name" value="SAM-dependent_MTases_sf"/>
</dbReference>
<evidence type="ECO:0000256" key="1">
    <source>
        <dbReference type="SAM" id="MobiDB-lite"/>
    </source>
</evidence>
<dbReference type="SUPFAM" id="SSF53335">
    <property type="entry name" value="S-adenosyl-L-methionine-dependent methyltransferases"/>
    <property type="match status" value="1"/>
</dbReference>
<dbReference type="PANTHER" id="PTHR42912:SF83">
    <property type="entry name" value="METHYLTRANSFERASE TYPE 11 DOMAIN-CONTAINING PROTEIN"/>
    <property type="match status" value="1"/>
</dbReference>
<evidence type="ECO:0008006" key="5">
    <source>
        <dbReference type="Google" id="ProtNLM"/>
    </source>
</evidence>
<evidence type="ECO:0000313" key="4">
    <source>
        <dbReference type="Proteomes" id="UP000664169"/>
    </source>
</evidence>
<organism evidence="3 4">
    <name type="scientific">Gomphillus americanus</name>
    <dbReference type="NCBI Taxonomy" id="1940652"/>
    <lineage>
        <taxon>Eukaryota</taxon>
        <taxon>Fungi</taxon>
        <taxon>Dikarya</taxon>
        <taxon>Ascomycota</taxon>
        <taxon>Pezizomycotina</taxon>
        <taxon>Lecanoromycetes</taxon>
        <taxon>OSLEUM clade</taxon>
        <taxon>Ostropomycetidae</taxon>
        <taxon>Ostropales</taxon>
        <taxon>Graphidaceae</taxon>
        <taxon>Gomphilloideae</taxon>
        <taxon>Gomphillus</taxon>
    </lineage>
</organism>
<protein>
    <recommendedName>
        <fullName evidence="5">S-adenosyl-L-methionine-dependent methyltransferase</fullName>
    </recommendedName>
</protein>
<keyword evidence="2" id="KW-0472">Membrane</keyword>
<gene>
    <name evidence="3" type="ORF">GOMPHAMPRED_003416</name>
</gene>
<dbReference type="InterPro" id="IPR050508">
    <property type="entry name" value="Methyltransf_Superfamily"/>
</dbReference>
<comment type="caution">
    <text evidence="3">The sequence shown here is derived from an EMBL/GenBank/DDBJ whole genome shotgun (WGS) entry which is preliminary data.</text>
</comment>
<evidence type="ECO:0000313" key="3">
    <source>
        <dbReference type="EMBL" id="CAF9923676.1"/>
    </source>
</evidence>
<feature type="transmembrane region" description="Helical" evidence="2">
    <location>
        <begin position="77"/>
        <end position="98"/>
    </location>
</feature>
<sequence length="332" mass="37690">MTSSSRSVFLASDAVVNCTLLSSGPAWKPQLRLPRLPSRRDTSSMGKYRPIQHKDKTSPFADDSENKNRIRIMRRQTLYVGAGLVIFFGSMWATASYVSGEPEAPSILPGEDVSNRYKDIAPGFDKSVDSTEFWMGIGWLRKWLLAKAHGNVLEVSVGTGRNSRFYKEEQCSSITMIDLSSEMIEVAQQRFKEDRPKYMSRRFLVQSALDPIASPPGGFDTIVQTMGLCSTPDPVRLLKQMGSILRPETGRILLLEHGRGNYDWINDKLDHYAPHHADKFGCWWNKDIKQIIDGSGLEVVELKRYHFGTTWWVELKSKTEVDTRETEHKAVK</sequence>
<dbReference type="OrthoDB" id="416496at2759"/>
<dbReference type="EMBL" id="CAJPDQ010000020">
    <property type="protein sequence ID" value="CAF9923676.1"/>
    <property type="molecule type" value="Genomic_DNA"/>
</dbReference>
<dbReference type="AlphaFoldDB" id="A0A8H3FMF9"/>
<accession>A0A8H3FMF9</accession>
<keyword evidence="4" id="KW-1185">Reference proteome</keyword>
<dbReference type="GO" id="GO:0008168">
    <property type="term" value="F:methyltransferase activity"/>
    <property type="evidence" value="ECO:0007669"/>
    <property type="project" value="TreeGrafter"/>
</dbReference>
<dbReference type="CDD" id="cd02440">
    <property type="entry name" value="AdoMet_MTases"/>
    <property type="match status" value="1"/>
</dbReference>
<dbReference type="Pfam" id="PF13489">
    <property type="entry name" value="Methyltransf_23"/>
    <property type="match status" value="1"/>
</dbReference>
<dbReference type="Gene3D" id="3.40.50.150">
    <property type="entry name" value="Vaccinia Virus protein VP39"/>
    <property type="match status" value="1"/>
</dbReference>